<dbReference type="AlphaFoldDB" id="A0AAN7BMU9"/>
<proteinExistence type="predicted"/>
<accession>A0AAN7BMU9</accession>
<name>A0AAN7BMU9_9PEZI</name>
<reference evidence="1" key="1">
    <citation type="journal article" date="2023" name="Mol. Phylogenet. Evol.">
        <title>Genome-scale phylogeny and comparative genomics of the fungal order Sordariales.</title>
        <authorList>
            <person name="Hensen N."/>
            <person name="Bonometti L."/>
            <person name="Westerberg I."/>
            <person name="Brannstrom I.O."/>
            <person name="Guillou S."/>
            <person name="Cros-Aarteil S."/>
            <person name="Calhoun S."/>
            <person name="Haridas S."/>
            <person name="Kuo A."/>
            <person name="Mondo S."/>
            <person name="Pangilinan J."/>
            <person name="Riley R."/>
            <person name="LaButti K."/>
            <person name="Andreopoulos B."/>
            <person name="Lipzen A."/>
            <person name="Chen C."/>
            <person name="Yan M."/>
            <person name="Daum C."/>
            <person name="Ng V."/>
            <person name="Clum A."/>
            <person name="Steindorff A."/>
            <person name="Ohm R.A."/>
            <person name="Martin F."/>
            <person name="Silar P."/>
            <person name="Natvig D.O."/>
            <person name="Lalanne C."/>
            <person name="Gautier V."/>
            <person name="Ament-Velasquez S.L."/>
            <person name="Kruys A."/>
            <person name="Hutchinson M.I."/>
            <person name="Powell A.J."/>
            <person name="Barry K."/>
            <person name="Miller A.N."/>
            <person name="Grigoriev I.V."/>
            <person name="Debuchy R."/>
            <person name="Gladieux P."/>
            <person name="Hiltunen Thoren M."/>
            <person name="Johannesson H."/>
        </authorList>
    </citation>
    <scope>NUCLEOTIDE SEQUENCE</scope>
    <source>
        <strain evidence="1">CBS 990.96</strain>
    </source>
</reference>
<keyword evidence="2" id="KW-1185">Reference proteome</keyword>
<dbReference type="Proteomes" id="UP001301958">
    <property type="component" value="Unassembled WGS sequence"/>
</dbReference>
<reference evidence="1" key="2">
    <citation type="submission" date="2023-05" db="EMBL/GenBank/DDBJ databases">
        <authorList>
            <consortium name="Lawrence Berkeley National Laboratory"/>
            <person name="Steindorff A."/>
            <person name="Hensen N."/>
            <person name="Bonometti L."/>
            <person name="Westerberg I."/>
            <person name="Brannstrom I.O."/>
            <person name="Guillou S."/>
            <person name="Cros-Aarteil S."/>
            <person name="Calhoun S."/>
            <person name="Haridas S."/>
            <person name="Kuo A."/>
            <person name="Mondo S."/>
            <person name="Pangilinan J."/>
            <person name="Riley R."/>
            <person name="Labutti K."/>
            <person name="Andreopoulos B."/>
            <person name="Lipzen A."/>
            <person name="Chen C."/>
            <person name="Yanf M."/>
            <person name="Daum C."/>
            <person name="Ng V."/>
            <person name="Clum A."/>
            <person name="Ohm R."/>
            <person name="Martin F."/>
            <person name="Silar P."/>
            <person name="Natvig D."/>
            <person name="Lalanne C."/>
            <person name="Gautier V."/>
            <person name="Ament-Velasquez S.L."/>
            <person name="Kruys A."/>
            <person name="Hutchinson M.I."/>
            <person name="Powell A.J."/>
            <person name="Barry K."/>
            <person name="Miller A.N."/>
            <person name="Grigoriev I.V."/>
            <person name="Debuchy R."/>
            <person name="Gladieux P."/>
            <person name="Thoren M.H."/>
            <person name="Johannesson H."/>
        </authorList>
    </citation>
    <scope>NUCLEOTIDE SEQUENCE</scope>
    <source>
        <strain evidence="1">CBS 990.96</strain>
    </source>
</reference>
<evidence type="ECO:0000313" key="1">
    <source>
        <dbReference type="EMBL" id="KAK4226320.1"/>
    </source>
</evidence>
<gene>
    <name evidence="1" type="ORF">QBC38DRAFT_529284</name>
</gene>
<sequence>MRPHPFCLTFRAYAGRFKPPLAVVVFTYFYEPSSGGPFPPARGDGGPALYSNPFFSFVVIPDRHPYYILKDSNNFGVYIFGIPASLVFGGPSKVFIDDPEAGRMSMKNLTVTAVFVCLFQVSFQKNQKWQVCCYNLHRVRVQTARPTFVPDSMVKSIESVESLLIGCIGALWVVTLLAQSLAGDISSMSPPSGRDRNSQSLRQDFLASRVFGTKTKKEGKRVTPQA</sequence>
<organism evidence="1 2">
    <name type="scientific">Podospora fimiseda</name>
    <dbReference type="NCBI Taxonomy" id="252190"/>
    <lineage>
        <taxon>Eukaryota</taxon>
        <taxon>Fungi</taxon>
        <taxon>Dikarya</taxon>
        <taxon>Ascomycota</taxon>
        <taxon>Pezizomycotina</taxon>
        <taxon>Sordariomycetes</taxon>
        <taxon>Sordariomycetidae</taxon>
        <taxon>Sordariales</taxon>
        <taxon>Podosporaceae</taxon>
        <taxon>Podospora</taxon>
    </lineage>
</organism>
<evidence type="ECO:0000313" key="2">
    <source>
        <dbReference type="Proteomes" id="UP001301958"/>
    </source>
</evidence>
<comment type="caution">
    <text evidence="1">The sequence shown here is derived from an EMBL/GenBank/DDBJ whole genome shotgun (WGS) entry which is preliminary data.</text>
</comment>
<protein>
    <submittedName>
        <fullName evidence="1">Uncharacterized protein</fullName>
    </submittedName>
</protein>
<dbReference type="EMBL" id="MU865350">
    <property type="protein sequence ID" value="KAK4226320.1"/>
    <property type="molecule type" value="Genomic_DNA"/>
</dbReference>